<dbReference type="AlphaFoldDB" id="A0A1E5XXB1"/>
<dbReference type="SUPFAM" id="SSF50249">
    <property type="entry name" value="Nucleic acid-binding proteins"/>
    <property type="match status" value="1"/>
</dbReference>
<evidence type="ECO:0000313" key="5">
    <source>
        <dbReference type="Proteomes" id="UP000095463"/>
    </source>
</evidence>
<dbReference type="InterPro" id="IPR011129">
    <property type="entry name" value="CSD"/>
</dbReference>
<protein>
    <recommendedName>
        <fullName evidence="3">CSD domain-containing protein</fullName>
    </recommendedName>
</protein>
<accession>A0A1E5XXB1</accession>
<dbReference type="InterPro" id="IPR010718">
    <property type="entry name" value="DUF1294"/>
</dbReference>
<dbReference type="GO" id="GO:0005829">
    <property type="term" value="C:cytosol"/>
    <property type="evidence" value="ECO:0007669"/>
    <property type="project" value="UniProtKB-ARBA"/>
</dbReference>
<dbReference type="GO" id="GO:0043488">
    <property type="term" value="P:regulation of mRNA stability"/>
    <property type="evidence" value="ECO:0007669"/>
    <property type="project" value="TreeGrafter"/>
</dbReference>
<dbReference type="PANTHER" id="PTHR12962">
    <property type="entry name" value="CALCIUM-REGULATED HEAT STABLE PROTEIN CRHSP-24-RELATED"/>
    <property type="match status" value="1"/>
</dbReference>
<feature type="transmembrane region" description="Helical" evidence="2">
    <location>
        <begin position="115"/>
        <end position="134"/>
    </location>
</feature>
<dbReference type="Proteomes" id="UP000095463">
    <property type="component" value="Unassembled WGS sequence"/>
</dbReference>
<evidence type="ECO:0000313" key="4">
    <source>
        <dbReference type="EMBL" id="OEO33258.1"/>
    </source>
</evidence>
<keyword evidence="5" id="KW-1185">Reference proteome</keyword>
<feature type="domain" description="CSD" evidence="3">
    <location>
        <begin position="3"/>
        <end position="67"/>
    </location>
</feature>
<keyword evidence="2" id="KW-1133">Transmembrane helix</keyword>
<keyword evidence="2" id="KW-0812">Transmembrane</keyword>
<dbReference type="SMART" id="SM00357">
    <property type="entry name" value="CSP"/>
    <property type="match status" value="1"/>
</dbReference>
<dbReference type="InterPro" id="IPR002059">
    <property type="entry name" value="CSP_DNA-bd"/>
</dbReference>
<keyword evidence="2" id="KW-0472">Membrane</keyword>
<dbReference type="PROSITE" id="PS51857">
    <property type="entry name" value="CSD_2"/>
    <property type="match status" value="1"/>
</dbReference>
<dbReference type="InterPro" id="IPR052069">
    <property type="entry name" value="Ca-reg_mRNA-binding_domain"/>
</dbReference>
<evidence type="ECO:0000259" key="3">
    <source>
        <dbReference type="PROSITE" id="PS51857"/>
    </source>
</evidence>
<proteinExistence type="predicted"/>
<dbReference type="RefSeq" id="WP_069907642.1">
    <property type="nucleotide sequence ID" value="NZ_LAJE02000009.1"/>
</dbReference>
<feature type="transmembrane region" description="Helical" evidence="2">
    <location>
        <begin position="90"/>
        <end position="109"/>
    </location>
</feature>
<name>A0A1E5XXB1_9HYPH</name>
<dbReference type="GO" id="GO:0003730">
    <property type="term" value="F:mRNA 3'-UTR binding"/>
    <property type="evidence" value="ECO:0007669"/>
    <property type="project" value="TreeGrafter"/>
</dbReference>
<dbReference type="OrthoDB" id="72963at2"/>
<keyword evidence="1" id="KW-0597">Phosphoprotein</keyword>
<dbReference type="PANTHER" id="PTHR12962:SF1">
    <property type="entry name" value="COLD SHOCK DOMAIN-CONTAINING PROTEIN CG9705"/>
    <property type="match status" value="1"/>
</dbReference>
<dbReference type="Pfam" id="PF00313">
    <property type="entry name" value="CSD"/>
    <property type="match status" value="1"/>
</dbReference>
<dbReference type="InterPro" id="IPR012340">
    <property type="entry name" value="NA-bd_OB-fold"/>
</dbReference>
<dbReference type="Gene3D" id="2.40.50.140">
    <property type="entry name" value="Nucleic acid-binding proteins"/>
    <property type="match status" value="1"/>
</dbReference>
<organism evidence="4 5">
    <name type="scientific">Devosia insulae DS-56</name>
    <dbReference type="NCBI Taxonomy" id="1116389"/>
    <lineage>
        <taxon>Bacteria</taxon>
        <taxon>Pseudomonadati</taxon>
        <taxon>Pseudomonadota</taxon>
        <taxon>Alphaproteobacteria</taxon>
        <taxon>Hyphomicrobiales</taxon>
        <taxon>Devosiaceae</taxon>
        <taxon>Devosia</taxon>
    </lineage>
</organism>
<feature type="transmembrane region" description="Helical" evidence="2">
    <location>
        <begin position="179"/>
        <end position="204"/>
    </location>
</feature>
<evidence type="ECO:0000256" key="1">
    <source>
        <dbReference type="ARBA" id="ARBA00022553"/>
    </source>
</evidence>
<dbReference type="EMBL" id="LAJE02000009">
    <property type="protein sequence ID" value="OEO33258.1"/>
    <property type="molecule type" value="Genomic_DNA"/>
</dbReference>
<gene>
    <name evidence="4" type="ORF">VW23_007680</name>
</gene>
<evidence type="ECO:0000256" key="2">
    <source>
        <dbReference type="SAM" id="Phobius"/>
    </source>
</evidence>
<dbReference type="Pfam" id="PF06961">
    <property type="entry name" value="DUF1294"/>
    <property type="match status" value="1"/>
</dbReference>
<comment type="caution">
    <text evidence="4">The sequence shown here is derived from an EMBL/GenBank/DDBJ whole genome shotgun (WGS) entry which is preliminary data.</text>
</comment>
<sequence length="209" mass="22404">MARQSGELVQWNDERGFGFIAADDGERRFVHISDIGRIATRPRVGDRVSFTLGRGSDGRLAAKDVKIAGANPLNVEARRRGAPTPTAPSIGGRGVGAGSIVALALADYLLGRVPVWLPIAYLVLGAVSIAVYWFDKRAAETDRWRVTEKSLHLIDAIGGIAGGLVAQQLLRHKTSKQSFIVVTMLIAVVHVAVLASLGLGWWTFAEVLA</sequence>
<reference evidence="4 5" key="1">
    <citation type="journal article" date="2015" name="Genome Announc.">
        <title>Genome Assemblies of Three Soil-Associated Devosia species: D. insulae, D. limi, and D. soli.</title>
        <authorList>
            <person name="Hassan Y.I."/>
            <person name="Lepp D."/>
            <person name="Zhou T."/>
        </authorList>
    </citation>
    <scope>NUCLEOTIDE SEQUENCE [LARGE SCALE GENOMIC DNA]</scope>
    <source>
        <strain evidence="4 5">DS-56</strain>
    </source>
</reference>